<organism evidence="1 2">
    <name type="scientific">Rhizorhabdus wittichii</name>
    <dbReference type="NCBI Taxonomy" id="160791"/>
    <lineage>
        <taxon>Bacteria</taxon>
        <taxon>Pseudomonadati</taxon>
        <taxon>Pseudomonadota</taxon>
        <taxon>Alphaproteobacteria</taxon>
        <taxon>Sphingomonadales</taxon>
        <taxon>Sphingomonadaceae</taxon>
        <taxon>Rhizorhabdus</taxon>
    </lineage>
</organism>
<dbReference type="Proteomes" id="UP000664914">
    <property type="component" value="Chromosome"/>
</dbReference>
<gene>
    <name evidence="1" type="ORF">HRJ34_26175</name>
</gene>
<accession>A0A975D2Q7</accession>
<reference evidence="1" key="2">
    <citation type="submission" date="2021-04" db="EMBL/GenBank/DDBJ databases">
        <title>Isolation and genomic analysis of the ibuprofen-degrading bacterium Sphingomonas strain MPO218.</title>
        <authorList>
            <person name="Aulestia M."/>
            <person name="Flores A."/>
            <person name="Mangas E.L."/>
            <person name="Perez-Pulido A.J."/>
            <person name="Santero E."/>
            <person name="Camacho E.M."/>
        </authorList>
    </citation>
    <scope>NUCLEOTIDE SEQUENCE</scope>
    <source>
        <strain evidence="1">MPO218</strain>
    </source>
</reference>
<protein>
    <submittedName>
        <fullName evidence="1">Class I SAM-dependent methyltransferase</fullName>
    </submittedName>
</protein>
<evidence type="ECO:0000313" key="2">
    <source>
        <dbReference type="Proteomes" id="UP000664914"/>
    </source>
</evidence>
<name>A0A975D2Q7_9SPHN</name>
<dbReference type="RefSeq" id="WP_208632907.1">
    <property type="nucleotide sequence ID" value="NZ_CP059319.1"/>
</dbReference>
<dbReference type="AlphaFoldDB" id="A0A975D2Q7"/>
<dbReference type="EMBL" id="CP059319">
    <property type="protein sequence ID" value="QTH21741.1"/>
    <property type="molecule type" value="Genomic_DNA"/>
</dbReference>
<dbReference type="SUPFAM" id="SSF53335">
    <property type="entry name" value="S-adenosyl-L-methionine-dependent methyltransferases"/>
    <property type="match status" value="1"/>
</dbReference>
<proteinExistence type="predicted"/>
<evidence type="ECO:0000313" key="1">
    <source>
        <dbReference type="EMBL" id="QTH21741.1"/>
    </source>
</evidence>
<keyword evidence="1" id="KW-0489">Methyltransferase</keyword>
<dbReference type="Gene3D" id="3.40.50.150">
    <property type="entry name" value="Vaccinia Virus protein VP39"/>
    <property type="match status" value="1"/>
</dbReference>
<dbReference type="InterPro" id="IPR029063">
    <property type="entry name" value="SAM-dependent_MTases_sf"/>
</dbReference>
<dbReference type="GO" id="GO:0032259">
    <property type="term" value="P:methylation"/>
    <property type="evidence" value="ECO:0007669"/>
    <property type="project" value="UniProtKB-KW"/>
</dbReference>
<dbReference type="GO" id="GO:0008168">
    <property type="term" value="F:methyltransferase activity"/>
    <property type="evidence" value="ECO:0007669"/>
    <property type="project" value="UniProtKB-KW"/>
</dbReference>
<sequence>MQPTNWLNITKFLFRNPARFGVLAGKVTARVADGAKNEATDSSIGWIERNSQDAAAIALTIAPELWEEAGAFAATMNARGTAIVDKLPFKIGGGGDYRFLYWLVRLYQPRVVVETGVAAGWTSQAILSALHKNGQGELHSSDFPYFRVSDPEKYIGCVVDAELKQKWNLHLDGDAKALPKILEAAPEIDIFHYDSDKSYSGRATAISLIRPHLRAGGLIVMDDIVDNSWFQDYVEREKLPFTIIGKRVGVIGTIAKPSAG</sequence>
<dbReference type="Pfam" id="PF13578">
    <property type="entry name" value="Methyltransf_24"/>
    <property type="match status" value="1"/>
</dbReference>
<keyword evidence="1" id="KW-0808">Transferase</keyword>
<reference evidence="1" key="1">
    <citation type="submission" date="2020-07" db="EMBL/GenBank/DDBJ databases">
        <authorList>
            <person name="Camacho E."/>
        </authorList>
    </citation>
    <scope>NUCLEOTIDE SEQUENCE</scope>
    <source>
        <strain evidence="1">MPO218</strain>
    </source>
</reference>